<dbReference type="SMART" id="SM00343">
    <property type="entry name" value="ZnF_C2HC"/>
    <property type="match status" value="1"/>
</dbReference>
<dbReference type="Pfam" id="PF14223">
    <property type="entry name" value="Retrotran_gag_2"/>
    <property type="match status" value="1"/>
</dbReference>
<name>A0A843US56_COLES</name>
<keyword evidence="1" id="KW-0863">Zinc-finger</keyword>
<gene>
    <name evidence="3" type="ORF">Taro_017840</name>
</gene>
<dbReference type="PANTHER" id="PTHR34676">
    <property type="entry name" value="DUF4219 DOMAIN-CONTAINING PROTEIN-RELATED"/>
    <property type="match status" value="1"/>
</dbReference>
<dbReference type="PANTHER" id="PTHR34676:SF17">
    <property type="entry name" value="OS06G0684500 PROTEIN"/>
    <property type="match status" value="1"/>
</dbReference>
<evidence type="ECO:0000259" key="2">
    <source>
        <dbReference type="PROSITE" id="PS50158"/>
    </source>
</evidence>
<dbReference type="Pfam" id="PF00098">
    <property type="entry name" value="zf-CCHC"/>
    <property type="match status" value="1"/>
</dbReference>
<dbReference type="AlphaFoldDB" id="A0A843US56"/>
<reference evidence="3" key="1">
    <citation type="submission" date="2017-07" db="EMBL/GenBank/DDBJ databases">
        <title>Taro Niue Genome Assembly and Annotation.</title>
        <authorList>
            <person name="Atibalentja N."/>
            <person name="Keating K."/>
            <person name="Fields C.J."/>
        </authorList>
    </citation>
    <scope>NUCLEOTIDE SEQUENCE</scope>
    <source>
        <strain evidence="3">Niue_2</strain>
        <tissue evidence="3">Leaf</tissue>
    </source>
</reference>
<dbReference type="InterPro" id="IPR036875">
    <property type="entry name" value="Znf_CCHC_sf"/>
</dbReference>
<keyword evidence="4" id="KW-1185">Reference proteome</keyword>
<feature type="domain" description="CCHC-type" evidence="2">
    <location>
        <begin position="260"/>
        <end position="275"/>
    </location>
</feature>
<dbReference type="GO" id="GO:0008270">
    <property type="term" value="F:zinc ion binding"/>
    <property type="evidence" value="ECO:0007669"/>
    <property type="project" value="UniProtKB-KW"/>
</dbReference>
<comment type="caution">
    <text evidence="3">The sequence shown here is derived from an EMBL/GenBank/DDBJ whole genome shotgun (WGS) entry which is preliminary data.</text>
</comment>
<evidence type="ECO:0000256" key="1">
    <source>
        <dbReference type="PROSITE-ProRule" id="PRU00047"/>
    </source>
</evidence>
<dbReference type="PROSITE" id="PS50158">
    <property type="entry name" value="ZF_CCHC"/>
    <property type="match status" value="1"/>
</dbReference>
<proteinExistence type="predicted"/>
<dbReference type="Proteomes" id="UP000652761">
    <property type="component" value="Unassembled WGS sequence"/>
</dbReference>
<keyword evidence="1" id="KW-0862">Zinc</keyword>
<evidence type="ECO:0000313" key="3">
    <source>
        <dbReference type="EMBL" id="MQL85317.1"/>
    </source>
</evidence>
<dbReference type="OrthoDB" id="422839at2759"/>
<protein>
    <recommendedName>
        <fullName evidence="2">CCHC-type domain-containing protein</fullName>
    </recommendedName>
</protein>
<evidence type="ECO:0000313" key="4">
    <source>
        <dbReference type="Proteomes" id="UP000652761"/>
    </source>
</evidence>
<dbReference type="InterPro" id="IPR001878">
    <property type="entry name" value="Znf_CCHC"/>
</dbReference>
<organism evidence="3 4">
    <name type="scientific">Colocasia esculenta</name>
    <name type="common">Wild taro</name>
    <name type="synonym">Arum esculentum</name>
    <dbReference type="NCBI Taxonomy" id="4460"/>
    <lineage>
        <taxon>Eukaryota</taxon>
        <taxon>Viridiplantae</taxon>
        <taxon>Streptophyta</taxon>
        <taxon>Embryophyta</taxon>
        <taxon>Tracheophyta</taxon>
        <taxon>Spermatophyta</taxon>
        <taxon>Magnoliopsida</taxon>
        <taxon>Liliopsida</taxon>
        <taxon>Araceae</taxon>
        <taxon>Aroideae</taxon>
        <taxon>Colocasieae</taxon>
        <taxon>Colocasia</taxon>
    </lineage>
</organism>
<dbReference type="SUPFAM" id="SSF57756">
    <property type="entry name" value="Retrovirus zinc finger-like domains"/>
    <property type="match status" value="1"/>
</dbReference>
<keyword evidence="1" id="KW-0479">Metal-binding</keyword>
<dbReference type="Gene3D" id="4.10.60.10">
    <property type="entry name" value="Zinc finger, CCHC-type"/>
    <property type="match status" value="1"/>
</dbReference>
<sequence>MAAQGHFEGQSVNRPPLFDGEDYTYWKTRMKFFLQGLDYQIWSIVEEGDLLVTNDKDKWTEDDKKKISLNCKAKSILYCALSKKEFNRISVCKSTMEMWEKLRITYEGTNKVKETRIDILVTQYERFQMQPGESITQMYSRFTDITNRLAGLGKTYEMEDMVRKILRFLPASWTPKVTAIEEANDLKRMSLEKRIGSLMAHEINMESNEDSDDEEALLFRRLQRILAKKKKYQYGRRHFKKGKDFKKPEVKDVKKNEPICYECKKPGHIKADCPKLKRTEFRKNDSSKKFRRHRKKAMVAAWDNNSDSDSESSSSNEEEEKANLVFMANVDDKLSSLPAKNRLGTFAPILFTTIQNRFQFRTMAISGVFGGVGGYGAAFLTAK</sequence>
<dbReference type="GO" id="GO:0003676">
    <property type="term" value="F:nucleic acid binding"/>
    <property type="evidence" value="ECO:0007669"/>
    <property type="project" value="InterPro"/>
</dbReference>
<dbReference type="EMBL" id="NMUH01000822">
    <property type="protein sequence ID" value="MQL85317.1"/>
    <property type="molecule type" value="Genomic_DNA"/>
</dbReference>
<accession>A0A843US56</accession>